<sequence length="573" mass="63943">MPGSARFATSRHRQRRVFHYSLSPEDRPACELGTSVNRRCRPCVGFAPLDGFPEELLDRICSFMDREQICKTMHICSSLRRVASAHLLLRLGISQCDVRAGNVKLVLSKPLHLIIFVAHICPIQRLECFGDWVKVPASEFQRLVPILRAIAPIPEILIYDNLNRAQLNTFKSISLLLLTLLPQTATDTLLIVLARRNASSSKFSASIHVSRPRAGPPPLGLPPISRNTGYTPSGILEILIEEVTFIIISSLLVALYNVYTIIRCVFCRVFGRGWSVEERITDDVHPERLWFHGGLHVQTLSNNYTLVTQLEKLAGRHFLIQPLRDVPESVYSAFLAALDLQFMHATVKAGSNLPLADLATFVARQNRMSTLDCGLNSIRYSSLISPSPPHISSKIAHISAQAAYIPHLLPLAPNVKRLYLSFPSVSNRPIGPRVFNFFAYSTAIEAIARLPGSHSLALSFTFNLAAAYLPWDIEDGSDVPLPESQLHRVEHLMLRGTSSDYLFTASTIRALLPWLARFPSLRRVSFDEDSVEVMWYEQRLEVAAAIASVCPGMSGAGDVDFEIAEEDEMRNGW</sequence>
<dbReference type="AlphaFoldDB" id="A0AAD7G305"/>
<organism evidence="1 2">
    <name type="scientific">Roridomyces roridus</name>
    <dbReference type="NCBI Taxonomy" id="1738132"/>
    <lineage>
        <taxon>Eukaryota</taxon>
        <taxon>Fungi</taxon>
        <taxon>Dikarya</taxon>
        <taxon>Basidiomycota</taxon>
        <taxon>Agaricomycotina</taxon>
        <taxon>Agaricomycetes</taxon>
        <taxon>Agaricomycetidae</taxon>
        <taxon>Agaricales</taxon>
        <taxon>Marasmiineae</taxon>
        <taxon>Mycenaceae</taxon>
        <taxon>Roridomyces</taxon>
    </lineage>
</organism>
<dbReference type="Proteomes" id="UP001221142">
    <property type="component" value="Unassembled WGS sequence"/>
</dbReference>
<dbReference type="SUPFAM" id="SSF81383">
    <property type="entry name" value="F-box domain"/>
    <property type="match status" value="1"/>
</dbReference>
<evidence type="ECO:0000313" key="1">
    <source>
        <dbReference type="EMBL" id="KAJ7651312.1"/>
    </source>
</evidence>
<name>A0AAD7G305_9AGAR</name>
<protein>
    <recommendedName>
        <fullName evidence="3">F-box domain-containing protein</fullName>
    </recommendedName>
</protein>
<dbReference type="InterPro" id="IPR036047">
    <property type="entry name" value="F-box-like_dom_sf"/>
</dbReference>
<dbReference type="CDD" id="cd09917">
    <property type="entry name" value="F-box_SF"/>
    <property type="match status" value="1"/>
</dbReference>
<evidence type="ECO:0000313" key="2">
    <source>
        <dbReference type="Proteomes" id="UP001221142"/>
    </source>
</evidence>
<reference evidence="1" key="1">
    <citation type="submission" date="2023-03" db="EMBL/GenBank/DDBJ databases">
        <title>Massive genome expansion in bonnet fungi (Mycena s.s.) driven by repeated elements and novel gene families across ecological guilds.</title>
        <authorList>
            <consortium name="Lawrence Berkeley National Laboratory"/>
            <person name="Harder C.B."/>
            <person name="Miyauchi S."/>
            <person name="Viragh M."/>
            <person name="Kuo A."/>
            <person name="Thoen E."/>
            <person name="Andreopoulos B."/>
            <person name="Lu D."/>
            <person name="Skrede I."/>
            <person name="Drula E."/>
            <person name="Henrissat B."/>
            <person name="Morin E."/>
            <person name="Kohler A."/>
            <person name="Barry K."/>
            <person name="LaButti K."/>
            <person name="Morin E."/>
            <person name="Salamov A."/>
            <person name="Lipzen A."/>
            <person name="Mereny Z."/>
            <person name="Hegedus B."/>
            <person name="Baldrian P."/>
            <person name="Stursova M."/>
            <person name="Weitz H."/>
            <person name="Taylor A."/>
            <person name="Grigoriev I.V."/>
            <person name="Nagy L.G."/>
            <person name="Martin F."/>
            <person name="Kauserud H."/>
        </authorList>
    </citation>
    <scope>NUCLEOTIDE SEQUENCE</scope>
    <source>
        <strain evidence="1">9284</strain>
    </source>
</reference>
<comment type="caution">
    <text evidence="1">The sequence shown here is derived from an EMBL/GenBank/DDBJ whole genome shotgun (WGS) entry which is preliminary data.</text>
</comment>
<dbReference type="EMBL" id="JARKIF010000001">
    <property type="protein sequence ID" value="KAJ7651312.1"/>
    <property type="molecule type" value="Genomic_DNA"/>
</dbReference>
<proteinExistence type="predicted"/>
<gene>
    <name evidence="1" type="ORF">FB45DRAFT_1079045</name>
</gene>
<evidence type="ECO:0008006" key="3">
    <source>
        <dbReference type="Google" id="ProtNLM"/>
    </source>
</evidence>
<keyword evidence="2" id="KW-1185">Reference proteome</keyword>
<accession>A0AAD7G305</accession>